<keyword evidence="6" id="KW-1185">Reference proteome</keyword>
<dbReference type="InterPro" id="IPR001487">
    <property type="entry name" value="Bromodomain"/>
</dbReference>
<dbReference type="EMBL" id="JAEHOC010000056">
    <property type="protein sequence ID" value="KAG2425369.1"/>
    <property type="molecule type" value="Genomic_DNA"/>
</dbReference>
<evidence type="ECO:0000256" key="3">
    <source>
        <dbReference type="SAM" id="MobiDB-lite"/>
    </source>
</evidence>
<sequence length="1283" mass="129248">MTKDRPPGLPTRAQLEDRSWRALKGAVNYVWQQNLVSWCFKEAVDEARHSAPGYYAVIANPQDLGSIRARLEGGRHYTSPLQVDRDVRQMVHNAQTYNSAGHAVHKAADDLLKLWAEQWEARRVGVLWEAAQAAAAGNSALLNSLITARSRSGSVPPPGSADGAAGGPPAVPDAAAVAAAAAKRKAAIRRKRAAAAAAQASGSRHRLAGEAAAPVVMPEDDTPLTPVRILLGKHAPLSGPDLAASPLPLLRSLLRATTWLQPAFLSCGGRRAQLLGGRTSEPELLLVRCLCSECAASQLPGYMPLTHFFMHAHPALSDAPDAAAAVLTCTASGALPPGAGEEDVAAAAAASAGAAGAAAAAAAAAPGGGPSVRVADMESLKRRVWRSLRCGGSLGGAEEHPFLDLMRSRAEAAGGAALLGRRCWVYHFSEFPQKQEPQQEQGQAAADGGGGGEEGPYGTWLPASVSAYYADSGEHELRYESDPTGPSEVVQLGACFLHWGAQPPPPPPLGVPSGPAGDRPRLPLSEPQLVDFFPDRWDGPLPPPRPPLPPQAPPAAAPAPASVPAPGNAASAAASAMAAAARAAASGPEAASSYLRSMSSSGANSTAAAAAAVAAAAAAAASAAAEEPIVIDDDEDDADAETLQLQAQFAALASQVAAHGAGEPAPSAASASAAVAAAAAAAPGGSGAAPHQRLGFLRAFPPILADISRSYAVDTQIRQRVAGSLLTAAQRERLEASNCQATRTTLMSEVLKTLLERPDLDAQATARARDWKVKWATSRREPLADAATTSVIMAAVPSSCVGQDTVAAAAAGAAAATGTRSPAVPGLPSINPHPGASAATSTAAAAAAAAAAAGAGFESCWRYPPLPSAQDLQPQAQARQAQAQARAGAAAAAAAAASHPMAPGPAAAPPRVPSPAPQPAASASTASASTAGHPHPHPSPFYAPHPHPLPGMPQHTQPGSMAPGPSSAPAGAAAPAPATAAAHAYAGAPPYPPHPGYLHAPYSHPAYTQPPHPQHPYPQQPYPPPHPGSAYAYSHPHPPPPPAGQHNHPDGSGQDAQAAKRQRTDSSPAAAGNPMAPGPLPGGAAAARRRRPAAAATAASLEPTGTWTSPPAAAAVAAAEPARPALAVGGGGGSHVAGTAAATETATGATSRGPAASSGGGGAPPAAAAVPAGVDAAAWANSRFQPMTQTPKDVVEMSAAIINLVEQVPLPPADARAVRKALRQLQAADRDKFIGVTYMSLVAAAKASDEVEIQDILEELREAADKAQRQQDAPKPEAKSEAS</sequence>
<dbReference type="OrthoDB" id="21449at2759"/>
<feature type="compositionally biased region" description="Pro residues" evidence="3">
    <location>
        <begin position="902"/>
        <end position="918"/>
    </location>
</feature>
<dbReference type="Pfam" id="PF00439">
    <property type="entry name" value="Bromodomain"/>
    <property type="match status" value="1"/>
</dbReference>
<feature type="compositionally biased region" description="Pro residues" evidence="3">
    <location>
        <begin position="1008"/>
        <end position="1027"/>
    </location>
</feature>
<dbReference type="PROSITE" id="PS50014">
    <property type="entry name" value="BROMODOMAIN_2"/>
    <property type="match status" value="1"/>
</dbReference>
<feature type="region of interest" description="Disordered" evidence="3">
    <location>
        <begin position="433"/>
        <end position="457"/>
    </location>
</feature>
<reference evidence="5" key="1">
    <citation type="journal article" date="2020" name="bioRxiv">
        <title>Comparative genomics of Chlamydomonas.</title>
        <authorList>
            <person name="Craig R.J."/>
            <person name="Hasan A.R."/>
            <person name="Ness R.W."/>
            <person name="Keightley P.D."/>
        </authorList>
    </citation>
    <scope>NUCLEOTIDE SEQUENCE</scope>
    <source>
        <strain evidence="5">SAG 7.73</strain>
    </source>
</reference>
<comment type="caution">
    <text evidence="5">The sequence shown here is derived from an EMBL/GenBank/DDBJ whole genome shotgun (WGS) entry which is preliminary data.</text>
</comment>
<dbReference type="Gene3D" id="1.20.920.10">
    <property type="entry name" value="Bromodomain-like"/>
    <property type="match status" value="1"/>
</dbReference>
<dbReference type="PRINTS" id="PR00503">
    <property type="entry name" value="BROMODOMAIN"/>
</dbReference>
<feature type="compositionally biased region" description="Low complexity" evidence="3">
    <location>
        <begin position="433"/>
        <end position="446"/>
    </location>
</feature>
<evidence type="ECO:0000313" key="6">
    <source>
        <dbReference type="Proteomes" id="UP000650467"/>
    </source>
</evidence>
<feature type="region of interest" description="Disordered" evidence="3">
    <location>
        <begin position="996"/>
        <end position="1116"/>
    </location>
</feature>
<dbReference type="SUPFAM" id="SSF47370">
    <property type="entry name" value="Bromodomain"/>
    <property type="match status" value="1"/>
</dbReference>
<feature type="compositionally biased region" description="Low complexity" evidence="3">
    <location>
        <begin position="958"/>
        <end position="975"/>
    </location>
</feature>
<dbReference type="Proteomes" id="UP000650467">
    <property type="component" value="Unassembled WGS sequence"/>
</dbReference>
<accession>A0A835VTX1</accession>
<feature type="compositionally biased region" description="Pro residues" evidence="3">
    <location>
        <begin position="937"/>
        <end position="951"/>
    </location>
</feature>
<feature type="region of interest" description="Disordered" evidence="3">
    <location>
        <begin position="1128"/>
        <end position="1168"/>
    </location>
</feature>
<evidence type="ECO:0000256" key="1">
    <source>
        <dbReference type="ARBA" id="ARBA00023117"/>
    </source>
</evidence>
<feature type="compositionally biased region" description="Pro residues" evidence="3">
    <location>
        <begin position="540"/>
        <end position="563"/>
    </location>
</feature>
<dbReference type="SMART" id="SM00297">
    <property type="entry name" value="BROMO"/>
    <property type="match status" value="1"/>
</dbReference>
<feature type="region of interest" description="Disordered" evidence="3">
    <location>
        <begin position="890"/>
        <end position="975"/>
    </location>
</feature>
<keyword evidence="1 2" id="KW-0103">Bromodomain</keyword>
<feature type="compositionally biased region" description="Low complexity" evidence="3">
    <location>
        <begin position="1136"/>
        <end position="1157"/>
    </location>
</feature>
<organism evidence="5 6">
    <name type="scientific">Chlamydomonas incerta</name>
    <dbReference type="NCBI Taxonomy" id="51695"/>
    <lineage>
        <taxon>Eukaryota</taxon>
        <taxon>Viridiplantae</taxon>
        <taxon>Chlorophyta</taxon>
        <taxon>core chlorophytes</taxon>
        <taxon>Chlorophyceae</taxon>
        <taxon>CS clade</taxon>
        <taxon>Chlamydomonadales</taxon>
        <taxon>Chlamydomonadaceae</taxon>
        <taxon>Chlamydomonas</taxon>
    </lineage>
</organism>
<protein>
    <recommendedName>
        <fullName evidence="4">Bromo domain-containing protein</fullName>
    </recommendedName>
</protein>
<feature type="region of interest" description="Disordered" evidence="3">
    <location>
        <begin position="150"/>
        <end position="171"/>
    </location>
</feature>
<feature type="region of interest" description="Disordered" evidence="3">
    <location>
        <begin position="1262"/>
        <end position="1283"/>
    </location>
</feature>
<dbReference type="InterPro" id="IPR036427">
    <property type="entry name" value="Bromodomain-like_sf"/>
</dbReference>
<name>A0A835VTX1_CHLIN</name>
<feature type="compositionally biased region" description="Low complexity" evidence="3">
    <location>
        <begin position="890"/>
        <end position="901"/>
    </location>
</feature>
<gene>
    <name evidence="5" type="ORF">HXX76_013783</name>
</gene>
<feature type="compositionally biased region" description="Low complexity" evidence="3">
    <location>
        <begin position="919"/>
        <end position="933"/>
    </location>
</feature>
<dbReference type="CDD" id="cd04369">
    <property type="entry name" value="Bromodomain"/>
    <property type="match status" value="1"/>
</dbReference>
<evidence type="ECO:0000313" key="5">
    <source>
        <dbReference type="EMBL" id="KAG2425369.1"/>
    </source>
</evidence>
<feature type="compositionally biased region" description="Low complexity" evidence="3">
    <location>
        <begin position="996"/>
        <end position="1007"/>
    </location>
</feature>
<feature type="region of interest" description="Disordered" evidence="3">
    <location>
        <begin position="818"/>
        <end position="837"/>
    </location>
</feature>
<proteinExistence type="predicted"/>
<evidence type="ECO:0000256" key="2">
    <source>
        <dbReference type="PROSITE-ProRule" id="PRU00035"/>
    </source>
</evidence>
<dbReference type="PANTHER" id="PTHR45926">
    <property type="entry name" value="OSJNBA0053K19.4 PROTEIN"/>
    <property type="match status" value="1"/>
</dbReference>
<evidence type="ECO:0000259" key="4">
    <source>
        <dbReference type="PROSITE" id="PS50014"/>
    </source>
</evidence>
<feature type="region of interest" description="Disordered" evidence="3">
    <location>
        <begin position="501"/>
        <end position="568"/>
    </location>
</feature>
<feature type="domain" description="Bromo" evidence="4">
    <location>
        <begin position="32"/>
        <end position="105"/>
    </location>
</feature>